<protein>
    <submittedName>
        <fullName evidence="1">Uncharacterized protein</fullName>
    </submittedName>
</protein>
<comment type="caution">
    <text evidence="1">The sequence shown here is derived from an EMBL/GenBank/DDBJ whole genome shotgun (WGS) entry which is preliminary data.</text>
</comment>
<dbReference type="EMBL" id="MFYX01000057">
    <property type="protein sequence ID" value="OGK05390.1"/>
    <property type="molecule type" value="Genomic_DNA"/>
</dbReference>
<dbReference type="InterPro" id="IPR013783">
    <property type="entry name" value="Ig-like_fold"/>
</dbReference>
<proteinExistence type="predicted"/>
<reference evidence="1 2" key="1">
    <citation type="journal article" date="2016" name="Nat. Commun.">
        <title>Thousands of microbial genomes shed light on interconnected biogeochemical processes in an aquifer system.</title>
        <authorList>
            <person name="Anantharaman K."/>
            <person name="Brown C.T."/>
            <person name="Hug L.A."/>
            <person name="Sharon I."/>
            <person name="Castelle C.J."/>
            <person name="Probst A.J."/>
            <person name="Thomas B.C."/>
            <person name="Singh A."/>
            <person name="Wilkins M.J."/>
            <person name="Karaoz U."/>
            <person name="Brodie E.L."/>
            <person name="Williams K.H."/>
            <person name="Hubbard S.S."/>
            <person name="Banfield J.F."/>
        </authorList>
    </citation>
    <scope>NUCLEOTIDE SEQUENCE [LARGE SCALE GENOMIC DNA]</scope>
</reference>
<name>A0A1F7FFA9_UNCRA</name>
<evidence type="ECO:0000313" key="1">
    <source>
        <dbReference type="EMBL" id="OGK05390.1"/>
    </source>
</evidence>
<organism evidence="1 2">
    <name type="scientific">Candidatus Raymondbacteria bacterium RIFOXYD12_FULL_49_13</name>
    <dbReference type="NCBI Taxonomy" id="1817890"/>
    <lineage>
        <taxon>Bacteria</taxon>
        <taxon>Raymondiibacteriota</taxon>
    </lineage>
</organism>
<evidence type="ECO:0000313" key="2">
    <source>
        <dbReference type="Proteomes" id="UP000179243"/>
    </source>
</evidence>
<dbReference type="AlphaFoldDB" id="A0A1F7FFA9"/>
<dbReference type="Gene3D" id="2.60.40.10">
    <property type="entry name" value="Immunoglobulins"/>
    <property type="match status" value="1"/>
</dbReference>
<accession>A0A1F7FFA9</accession>
<gene>
    <name evidence="1" type="ORF">A2519_03725</name>
</gene>
<dbReference type="Proteomes" id="UP000179243">
    <property type="component" value="Unassembled WGS sequence"/>
</dbReference>
<sequence>MTRFAVLLCVALLFPAQKPPAPSNLTIDFGEKSFNMFWDSVPGVAGYNVYTRPDIKTKIRTRINPILITSGPHFTYIWNMENGKRVRKIKGYSHMLSVTAVCSTNNAAVESAYSTELNNGYFDGFKKVTSWGAIAPVLRKSQACDTLPVPKHVNNGERFTAFIEGPGRITATLIKQAIDPLQEGGCEPISTMLITLLNEWDLYAYKIEGLFIREFHSFVVINVDNVEYVMDYAADQFVPDVSPVIFPRDFCFLDGKGKLAASGKPVYQVAKVISPEQSTLSDKQSSEVYRTIMTKVLASKK</sequence>